<gene>
    <name evidence="3" type="ORF">DWY99_13815</name>
</gene>
<proteinExistence type="predicted"/>
<feature type="signal peptide" evidence="2">
    <location>
        <begin position="1"/>
        <end position="20"/>
    </location>
</feature>
<evidence type="ECO:0000256" key="1">
    <source>
        <dbReference type="SAM" id="MobiDB-lite"/>
    </source>
</evidence>
<accession>A0A412ASH3</accession>
<keyword evidence="2" id="KW-0732">Signal</keyword>
<feature type="region of interest" description="Disordered" evidence="1">
    <location>
        <begin position="23"/>
        <end position="73"/>
    </location>
</feature>
<comment type="caution">
    <text evidence="3">The sequence shown here is derived from an EMBL/GenBank/DDBJ whole genome shotgun (WGS) entry which is preliminary data.</text>
</comment>
<evidence type="ECO:0000313" key="3">
    <source>
        <dbReference type="EMBL" id="RGQ33965.1"/>
    </source>
</evidence>
<name>A0A412ASH3_9FIRM</name>
<feature type="chain" id="PRO_5019471563" description="DUF4163 domain-containing protein" evidence="2">
    <location>
        <begin position="21"/>
        <end position="268"/>
    </location>
</feature>
<evidence type="ECO:0008006" key="5">
    <source>
        <dbReference type="Google" id="ProtNLM"/>
    </source>
</evidence>
<organism evidence="3 4">
    <name type="scientific">[Clostridium] leptum</name>
    <dbReference type="NCBI Taxonomy" id="1535"/>
    <lineage>
        <taxon>Bacteria</taxon>
        <taxon>Bacillati</taxon>
        <taxon>Bacillota</taxon>
        <taxon>Clostridia</taxon>
        <taxon>Eubacteriales</taxon>
        <taxon>Oscillospiraceae</taxon>
        <taxon>Oscillospiraceae incertae sedis</taxon>
    </lineage>
</organism>
<evidence type="ECO:0000313" key="4">
    <source>
        <dbReference type="Proteomes" id="UP000284751"/>
    </source>
</evidence>
<dbReference type="EMBL" id="QRTC01000089">
    <property type="protein sequence ID" value="RGQ33965.1"/>
    <property type="molecule type" value="Genomic_DNA"/>
</dbReference>
<feature type="compositionally biased region" description="Low complexity" evidence="1">
    <location>
        <begin position="30"/>
        <end position="67"/>
    </location>
</feature>
<reference evidence="3 4" key="1">
    <citation type="submission" date="2018-08" db="EMBL/GenBank/DDBJ databases">
        <title>A genome reference for cultivated species of the human gut microbiota.</title>
        <authorList>
            <person name="Zou Y."/>
            <person name="Xue W."/>
            <person name="Luo G."/>
        </authorList>
    </citation>
    <scope>NUCLEOTIDE SEQUENCE [LARGE SCALE GENOMIC DNA]</scope>
    <source>
        <strain evidence="3 4">AF28-26</strain>
    </source>
</reference>
<protein>
    <recommendedName>
        <fullName evidence="5">DUF4163 domain-containing protein</fullName>
    </recommendedName>
</protein>
<sequence length="268" mass="27826">MKKIGVLLLCALLAASVMTACQNGGKGGNSSQTSSVASSAQTSSAPASSAEETSSQAASSQETSPSSEPDKVYESGADYTLEITKMETAGIDGISVSMTVPVMGGAAAQKYGVSGEITRQVNGTVQEVIADSGYHSGTLTLESEAPYYSEKLLSIVMTVDYTAEGMAYPVHTVKTVNFLLGESGFSDFASAIEDNDAFREALTANNGSDVDDETLLSGISEASVYFTETGVGIAVPVPHAVGDVVRIVIPYSQTEGFRTDDSAWNSFQ</sequence>
<dbReference type="Proteomes" id="UP000284751">
    <property type="component" value="Unassembled WGS sequence"/>
</dbReference>
<dbReference type="PROSITE" id="PS51257">
    <property type="entry name" value="PROKAR_LIPOPROTEIN"/>
    <property type="match status" value="1"/>
</dbReference>
<evidence type="ECO:0000256" key="2">
    <source>
        <dbReference type="SAM" id="SignalP"/>
    </source>
</evidence>
<dbReference type="AlphaFoldDB" id="A0A412ASH3"/>